<dbReference type="SUPFAM" id="SSF56059">
    <property type="entry name" value="Glutathione synthetase ATP-binding domain-like"/>
    <property type="match status" value="1"/>
</dbReference>
<accession>A0A4U3L1J2</accession>
<dbReference type="EMBL" id="SZQL01000006">
    <property type="protein sequence ID" value="TKK68855.1"/>
    <property type="molecule type" value="Genomic_DNA"/>
</dbReference>
<evidence type="ECO:0000313" key="1">
    <source>
        <dbReference type="EMBL" id="TKK68855.1"/>
    </source>
</evidence>
<reference evidence="1 2" key="1">
    <citation type="submission" date="2019-05" db="EMBL/GenBank/DDBJ databases">
        <title>Panacibacter sp. strain 17mud1-8 Genome sequencing and assembly.</title>
        <authorList>
            <person name="Chhetri G."/>
        </authorList>
    </citation>
    <scope>NUCLEOTIDE SEQUENCE [LARGE SCALE GENOMIC DNA]</scope>
    <source>
        <strain evidence="1 2">17mud1-8</strain>
    </source>
</reference>
<evidence type="ECO:0000313" key="2">
    <source>
        <dbReference type="Proteomes" id="UP000305848"/>
    </source>
</evidence>
<proteinExistence type="predicted"/>
<organism evidence="1 2">
    <name type="scientific">Ilyomonas limi</name>
    <dbReference type="NCBI Taxonomy" id="2575867"/>
    <lineage>
        <taxon>Bacteria</taxon>
        <taxon>Pseudomonadati</taxon>
        <taxon>Bacteroidota</taxon>
        <taxon>Chitinophagia</taxon>
        <taxon>Chitinophagales</taxon>
        <taxon>Chitinophagaceae</taxon>
        <taxon>Ilyomonas</taxon>
    </lineage>
</organism>
<protein>
    <recommendedName>
        <fullName evidence="3">Circularly permuted type 2 ATP-grasp protein</fullName>
    </recommendedName>
</protein>
<name>A0A4U3L1J2_9BACT</name>
<dbReference type="OrthoDB" id="108192at2"/>
<dbReference type="Proteomes" id="UP000305848">
    <property type="component" value="Unassembled WGS sequence"/>
</dbReference>
<gene>
    <name evidence="1" type="ORF">FC093_09160</name>
</gene>
<comment type="caution">
    <text evidence="1">The sequence shown here is derived from an EMBL/GenBank/DDBJ whole genome shotgun (WGS) entry which is preliminary data.</text>
</comment>
<evidence type="ECO:0008006" key="3">
    <source>
        <dbReference type="Google" id="ProtNLM"/>
    </source>
</evidence>
<dbReference type="AlphaFoldDB" id="A0A4U3L1J2"/>
<keyword evidence="2" id="KW-1185">Reference proteome</keyword>
<dbReference type="RefSeq" id="WP_137261476.1">
    <property type="nucleotide sequence ID" value="NZ_SZQL01000006.1"/>
</dbReference>
<sequence length="398" mass="46591">MVPAVRSAYNMHFSPEAYQQYIHALASVYPDALQFRVAETPIFVDKAFTKKMLDACESIVDVITGFNFKMLTTRAIPYDVRVPNENEHSHFIAFDFGVCENSKGELEPQLIEMQGFPTLFAFQVYQDEMARKYLQIPENYSSYLNGFNKETYLQLLKDIIVKDYNPENVILLEILPHEQKTRIDFYSTHHYLHIPVVDLMDLIKEGNKLYYLKNNKKIEVKRIYNRIIFDDLQQQSSEMQQKGKILFEDVDVEWVPHPSWFYRISKFTLPFIHHPYVPETKFLSDVKQVPTDLNNYVLKPLFSFAGQGVVIDVTKEDIDNVKDPHNWVLQRKVKYADVIQTPDVPSKAEIRIFYFWKEGAPRPVATNNLARLSKGKMIGVRYNKDKEWVGGTLAYFEQ</sequence>